<dbReference type="SUPFAM" id="SSF53474">
    <property type="entry name" value="alpha/beta-Hydrolases"/>
    <property type="match status" value="1"/>
</dbReference>
<evidence type="ECO:0000259" key="2">
    <source>
        <dbReference type="Pfam" id="PF00975"/>
    </source>
</evidence>
<dbReference type="PANTHER" id="PTHR11487:SF0">
    <property type="entry name" value="S-ACYL FATTY ACID SYNTHASE THIOESTERASE, MEDIUM CHAIN"/>
    <property type="match status" value="1"/>
</dbReference>
<feature type="domain" description="Thioesterase" evidence="2">
    <location>
        <begin position="23"/>
        <end position="239"/>
    </location>
</feature>
<dbReference type="GO" id="GO:0008610">
    <property type="term" value="P:lipid biosynthetic process"/>
    <property type="evidence" value="ECO:0007669"/>
    <property type="project" value="TreeGrafter"/>
</dbReference>
<dbReference type="PANTHER" id="PTHR11487">
    <property type="entry name" value="THIOESTERASE"/>
    <property type="match status" value="1"/>
</dbReference>
<accession>A0A7W7VIJ8</accession>
<dbReference type="Proteomes" id="UP000520767">
    <property type="component" value="Unassembled WGS sequence"/>
</dbReference>
<dbReference type="InterPro" id="IPR029058">
    <property type="entry name" value="AB_hydrolase_fold"/>
</dbReference>
<evidence type="ECO:0000256" key="1">
    <source>
        <dbReference type="ARBA" id="ARBA00007169"/>
    </source>
</evidence>
<comment type="similarity">
    <text evidence="1">Belongs to the thioesterase family.</text>
</comment>
<comment type="caution">
    <text evidence="3">The sequence shown here is derived from an EMBL/GenBank/DDBJ whole genome shotgun (WGS) entry which is preliminary data.</text>
</comment>
<reference evidence="3 4" key="1">
    <citation type="submission" date="2020-08" db="EMBL/GenBank/DDBJ databases">
        <title>Genomic Encyclopedia of Type Strains, Phase III (KMG-III): the genomes of soil and plant-associated and newly described type strains.</title>
        <authorList>
            <person name="Whitman W."/>
        </authorList>
    </citation>
    <scope>NUCLEOTIDE SEQUENCE [LARGE SCALE GENOMIC DNA]</scope>
    <source>
        <strain evidence="3 4">CECT 8960</strain>
    </source>
</reference>
<dbReference type="RefSeq" id="WP_184815643.1">
    <property type="nucleotide sequence ID" value="NZ_JACHJQ010000010.1"/>
</dbReference>
<dbReference type="Gene3D" id="3.40.50.1820">
    <property type="entry name" value="alpha/beta hydrolase"/>
    <property type="match status" value="1"/>
</dbReference>
<evidence type="ECO:0000313" key="4">
    <source>
        <dbReference type="Proteomes" id="UP000520767"/>
    </source>
</evidence>
<dbReference type="EMBL" id="JACHJQ010000010">
    <property type="protein sequence ID" value="MBB4911637.1"/>
    <property type="molecule type" value="Genomic_DNA"/>
</dbReference>
<dbReference type="AlphaFoldDB" id="A0A7W7VIJ8"/>
<dbReference type="InterPro" id="IPR012223">
    <property type="entry name" value="TEII"/>
</dbReference>
<sequence>MFAADRAAVSWLRRLGTGEGTSRLVCLPYAGGSGSSYEDWTRWLPAGVELWVPDLPAREHRMLEEPVEDIEVLVGALTDAVCADGRPASLFGHSFGALVAFELARRLRDRSRPVHGLFVSGMAAPQTLVPRPTPTDEEILFDLRSQGVAPPELYEQPDLLELVMPGIRADYAMALGYRYRDAPPLTTPVFALGGTTDDGVPEAGLAAWAAQTRASCETRLWHGDHMYLRDRAEELSGFVAERHLRLTGG</sequence>
<keyword evidence="4" id="KW-1185">Reference proteome</keyword>
<proteinExistence type="inferred from homology"/>
<evidence type="ECO:0000313" key="3">
    <source>
        <dbReference type="EMBL" id="MBB4911637.1"/>
    </source>
</evidence>
<gene>
    <name evidence="3" type="ORF">FHR82_007907</name>
</gene>
<organism evidence="3 4">
    <name type="scientific">Actinophytocola algeriensis</name>
    <dbReference type="NCBI Taxonomy" id="1768010"/>
    <lineage>
        <taxon>Bacteria</taxon>
        <taxon>Bacillati</taxon>
        <taxon>Actinomycetota</taxon>
        <taxon>Actinomycetes</taxon>
        <taxon>Pseudonocardiales</taxon>
        <taxon>Pseudonocardiaceae</taxon>
    </lineage>
</organism>
<name>A0A7W7VIJ8_9PSEU</name>
<protein>
    <submittedName>
        <fullName evidence="3">Surfactin synthase thioesterase subunit</fullName>
    </submittedName>
</protein>
<dbReference type="Pfam" id="PF00975">
    <property type="entry name" value="Thioesterase"/>
    <property type="match status" value="1"/>
</dbReference>
<dbReference type="InterPro" id="IPR001031">
    <property type="entry name" value="Thioesterase"/>
</dbReference>